<dbReference type="InterPro" id="IPR015943">
    <property type="entry name" value="WD40/YVTN_repeat-like_dom_sf"/>
</dbReference>
<evidence type="ECO:0000259" key="2">
    <source>
        <dbReference type="Pfam" id="PF19755"/>
    </source>
</evidence>
<comment type="caution">
    <text evidence="4">The sequence shown here is derived from an EMBL/GenBank/DDBJ whole genome shotgun (WGS) entry which is preliminary data.</text>
</comment>
<evidence type="ECO:0000256" key="1">
    <source>
        <dbReference type="SAM" id="SignalP"/>
    </source>
</evidence>
<feature type="signal peptide" evidence="1">
    <location>
        <begin position="1"/>
        <end position="23"/>
    </location>
</feature>
<name>A0AAX2F5U1_9BACT</name>
<reference evidence="4 5" key="1">
    <citation type="submission" date="2016-11" db="EMBL/GenBank/DDBJ databases">
        <authorList>
            <person name="Varghese N."/>
            <person name="Submissions S."/>
        </authorList>
    </citation>
    <scope>NUCLEOTIDE SEQUENCE [LARGE SCALE GENOMIC DNA]</scope>
    <source>
        <strain evidence="4 5">DSM 22613</strain>
    </source>
</reference>
<evidence type="ECO:0000313" key="5">
    <source>
        <dbReference type="Proteomes" id="UP000184105"/>
    </source>
</evidence>
<feature type="domain" description="DUF6242" evidence="3">
    <location>
        <begin position="160"/>
        <end position="446"/>
    </location>
</feature>
<accession>A0AAX2F5U1</accession>
<feature type="domain" description="DUF6242" evidence="2">
    <location>
        <begin position="41"/>
        <end position="153"/>
    </location>
</feature>
<dbReference type="Gene3D" id="2.130.10.10">
    <property type="entry name" value="YVTN repeat-like/Quinoprotein amine dehydrogenase"/>
    <property type="match status" value="1"/>
</dbReference>
<dbReference type="EMBL" id="FQWA01000029">
    <property type="protein sequence ID" value="SHG04162.1"/>
    <property type="molecule type" value="Genomic_DNA"/>
</dbReference>
<dbReference type="RefSeq" id="WP_025839020.1">
    <property type="nucleotide sequence ID" value="NZ_BAKP01000030.1"/>
</dbReference>
<dbReference type="PROSITE" id="PS51257">
    <property type="entry name" value="PROKAR_LIPOPROTEIN"/>
    <property type="match status" value="1"/>
</dbReference>
<dbReference type="InterPro" id="IPR058667">
    <property type="entry name" value="DUF6242_C"/>
</dbReference>
<evidence type="ECO:0000313" key="4">
    <source>
        <dbReference type="EMBL" id="SHG04162.1"/>
    </source>
</evidence>
<sequence>MRNKIYTLVALMMATLTMTSCLKDDDEKNSVSYKDTAILSFSLGQLKQVRDTVAKNGSDSSYTANFNAAKVKFYIDQEQGLIYNPDSLPYGTKASNVLAKIVTKNSGTVVIKSTTDEKYSYYNSNDSINFSTPRFFRVYSNQGSEYRDYKISVNVHKQKGNVFSWQALQANSNFSSFTAMKAVSTGSKVFVFGSNGSQTIAYAADKDNGNNWTKLSKVFTANAYKSVAVQGTKLFVIDNGVVYSSTDGSSWTTVATNSNLKLLVAASPAELFALSTSGTLLASKDNGTTWTNESLDSNASLLPVNNINASLTALTADMYRVQLVGTLADGTKNVSWTKLSYRQNEAWSYVVSNADKFQLPLYKTLAVVGYDKATLALGVDTNGKLASMLLSRDGGITWKSDKDFIYPTDLQPATAFTATVDSDEFLWIISGTKVWRGRLNRVGWELNLSRL</sequence>
<dbReference type="SUPFAM" id="SSF110296">
    <property type="entry name" value="Oligoxyloglucan reducing end-specific cellobiohydrolase"/>
    <property type="match status" value="1"/>
</dbReference>
<dbReference type="InterPro" id="IPR046209">
    <property type="entry name" value="DUF6242_N"/>
</dbReference>
<proteinExistence type="predicted"/>
<evidence type="ECO:0000259" key="3">
    <source>
        <dbReference type="Pfam" id="PF25852"/>
    </source>
</evidence>
<feature type="chain" id="PRO_5043634618" description="Exo-alpha-sialidase" evidence="1">
    <location>
        <begin position="24"/>
        <end position="451"/>
    </location>
</feature>
<dbReference type="CDD" id="cd15482">
    <property type="entry name" value="Sialidase_non-viral"/>
    <property type="match status" value="1"/>
</dbReference>
<dbReference type="Proteomes" id="UP000184105">
    <property type="component" value="Unassembled WGS sequence"/>
</dbReference>
<organism evidence="4 5">
    <name type="scientific">Prevotella scopos JCM 17725</name>
    <dbReference type="NCBI Taxonomy" id="1236518"/>
    <lineage>
        <taxon>Bacteria</taxon>
        <taxon>Pseudomonadati</taxon>
        <taxon>Bacteroidota</taxon>
        <taxon>Bacteroidia</taxon>
        <taxon>Bacteroidales</taxon>
        <taxon>Prevotellaceae</taxon>
        <taxon>Prevotella</taxon>
    </lineage>
</organism>
<keyword evidence="5" id="KW-1185">Reference proteome</keyword>
<dbReference type="Pfam" id="PF25852">
    <property type="entry name" value="DUF6242_C"/>
    <property type="match status" value="1"/>
</dbReference>
<dbReference type="Pfam" id="PF19755">
    <property type="entry name" value="DUF6242"/>
    <property type="match status" value="1"/>
</dbReference>
<evidence type="ECO:0008006" key="6">
    <source>
        <dbReference type="Google" id="ProtNLM"/>
    </source>
</evidence>
<gene>
    <name evidence="4" type="ORF">SAMN05444364_12923</name>
</gene>
<dbReference type="AlphaFoldDB" id="A0AAX2F5U1"/>
<keyword evidence="1" id="KW-0732">Signal</keyword>
<protein>
    <recommendedName>
        <fullName evidence="6">Exo-alpha-sialidase</fullName>
    </recommendedName>
</protein>